<dbReference type="HOGENOM" id="CLU_2115807_0_0_5"/>
<dbReference type="Proteomes" id="UP000000813">
    <property type="component" value="Chromosome circular"/>
</dbReference>
<evidence type="ECO:0000313" key="1">
    <source>
        <dbReference type="EMBL" id="AAL43460.2"/>
    </source>
</evidence>
<dbReference type="EMBL" id="AE007869">
    <property type="protein sequence ID" value="AAL43460.2"/>
    <property type="molecule type" value="Genomic_DNA"/>
</dbReference>
<reference evidence="1 2" key="1">
    <citation type="journal article" date="2001" name="Science">
        <title>The genome of the natural genetic engineer Agrobacterium tumefaciens C58.</title>
        <authorList>
            <person name="Wood D.W."/>
            <person name="Setubal J.C."/>
            <person name="Kaul R."/>
            <person name="Monks D.E."/>
            <person name="Kitajima J.P."/>
            <person name="Okura V.K."/>
            <person name="Zhou Y."/>
            <person name="Chen L."/>
            <person name="Wood G.E."/>
            <person name="Almeida N.F.Jr."/>
            <person name="Woo L."/>
            <person name="Chen Y."/>
            <person name="Paulsen I.T."/>
            <person name="Eisen J.A."/>
            <person name="Karp P.D."/>
            <person name="Bovee D.Sr."/>
            <person name="Chapman P."/>
            <person name="Clendenning J."/>
            <person name="Deatherage G."/>
            <person name="Gillet W."/>
            <person name="Grant C."/>
            <person name="Kutyavin T."/>
            <person name="Levy R."/>
            <person name="Li M.J."/>
            <person name="McClelland E."/>
            <person name="Palmieri A."/>
            <person name="Raymond C."/>
            <person name="Rouse G."/>
            <person name="Saenphimmachak C."/>
            <person name="Wu Z."/>
            <person name="Romero P."/>
            <person name="Gordon D."/>
            <person name="Zhang S."/>
            <person name="Yoo H."/>
            <person name="Tao Y."/>
            <person name="Biddle P."/>
            <person name="Jung M."/>
            <person name="Krespan W."/>
            <person name="Perry M."/>
            <person name="Gordon-Kamm B."/>
            <person name="Liao L."/>
            <person name="Kim S."/>
            <person name="Hendrick C."/>
            <person name="Zhao Z.Y."/>
            <person name="Dolan M."/>
            <person name="Chumley F."/>
            <person name="Tingey S.V."/>
            <person name="Tomb J.F."/>
            <person name="Gordon M.P."/>
            <person name="Olson M.V."/>
            <person name="Nester E.W."/>
        </authorList>
    </citation>
    <scope>NUCLEOTIDE SEQUENCE [LARGE SCALE GENOMIC DNA]</scope>
    <source>
        <strain evidence="2">C58 / ATCC 33970</strain>
    </source>
</reference>
<proteinExistence type="predicted"/>
<name>Q8UCL1_AGRFC</name>
<evidence type="ECO:0000313" key="2">
    <source>
        <dbReference type="Proteomes" id="UP000000813"/>
    </source>
</evidence>
<accession>Q8UCL1</accession>
<dbReference type="OrthoDB" id="9921567at2"/>
<reference evidence="1 2" key="2">
    <citation type="journal article" date="2001" name="Science">
        <title>Genome sequence of the plant pathogen and biotechnology agent Agrobacterium tumefaciens C58.</title>
        <authorList>
            <person name="Goodner B."/>
            <person name="Hinkle G."/>
            <person name="Gattung S."/>
            <person name="Miller N."/>
            <person name="Blanchard M."/>
            <person name="Qurollo B."/>
            <person name="Goldman B.S."/>
            <person name="Cao Y."/>
            <person name="Askenazi M."/>
            <person name="Halling C."/>
            <person name="Mullin L."/>
            <person name="Houmiel K."/>
            <person name="Gordon J."/>
            <person name="Vaudin M."/>
            <person name="Iartchouk O."/>
            <person name="Epp A."/>
            <person name="Liu F."/>
            <person name="Wollam C."/>
            <person name="Allinger M."/>
            <person name="Doughty D."/>
            <person name="Scott C."/>
            <person name="Lappas C."/>
            <person name="Markelz B."/>
            <person name="Flanagan C."/>
            <person name="Crowell C."/>
            <person name="Gurson J."/>
            <person name="Lomo C."/>
            <person name="Sear C."/>
            <person name="Strub G."/>
            <person name="Cielo C."/>
            <person name="Slater S."/>
        </authorList>
    </citation>
    <scope>NUCLEOTIDE SEQUENCE [LARGE SCALE GENOMIC DNA]</scope>
    <source>
        <strain evidence="2">C58 / ATCC 33970</strain>
    </source>
</reference>
<gene>
    <name evidence="1" type="ordered locus">Atu2472</name>
</gene>
<dbReference type="KEGG" id="atu:Atu2472"/>
<organism evidence="1 2">
    <name type="scientific">Agrobacterium fabrum (strain C58 / ATCC 33970)</name>
    <name type="common">Agrobacterium tumefaciens (strain C58)</name>
    <dbReference type="NCBI Taxonomy" id="176299"/>
    <lineage>
        <taxon>Bacteria</taxon>
        <taxon>Pseudomonadati</taxon>
        <taxon>Pseudomonadota</taxon>
        <taxon>Alphaproteobacteria</taxon>
        <taxon>Hyphomicrobiales</taxon>
        <taxon>Rhizobiaceae</taxon>
        <taxon>Rhizobium/Agrobacterium group</taxon>
        <taxon>Agrobacterium</taxon>
        <taxon>Agrobacterium tumefaciens complex</taxon>
    </lineage>
</organism>
<sequence length="114" mass="12416">MDCVPSILRPVANDFPSLELEGPVRLHPISFNRQPPVTHHEFVAKRAADWGFGQFGSRLSTIGDAAGNGFHIGCRGGAAGERQNHHDCDRAHVFLLRLGRNHITVAPALHIPLA</sequence>
<keyword evidence="2" id="KW-1185">Reference proteome</keyword>
<protein>
    <submittedName>
        <fullName evidence="1">Uncharacterized protein</fullName>
    </submittedName>
</protein>
<dbReference type="AlphaFoldDB" id="Q8UCL1"/>
<dbReference type="EnsemblBacteria" id="AAL43460">
    <property type="protein sequence ID" value="AAL43460"/>
    <property type="gene ID" value="Atu2472"/>
</dbReference>